<dbReference type="GO" id="GO:0000774">
    <property type="term" value="F:adenyl-nucleotide exchange factor activity"/>
    <property type="evidence" value="ECO:0007669"/>
    <property type="project" value="TreeGrafter"/>
</dbReference>
<proteinExistence type="predicted"/>
<dbReference type="Proteomes" id="UP001383192">
    <property type="component" value="Unassembled WGS sequence"/>
</dbReference>
<dbReference type="EMBL" id="JAYKXP010000010">
    <property type="protein sequence ID" value="KAK7053431.1"/>
    <property type="molecule type" value="Genomic_DNA"/>
</dbReference>
<dbReference type="GO" id="GO:0050821">
    <property type="term" value="P:protein stabilization"/>
    <property type="evidence" value="ECO:0007669"/>
    <property type="project" value="TreeGrafter"/>
</dbReference>
<dbReference type="GO" id="GO:0005829">
    <property type="term" value="C:cytosol"/>
    <property type="evidence" value="ECO:0007669"/>
    <property type="project" value="TreeGrafter"/>
</dbReference>
<accession>A0AAW0DQR6</accession>
<feature type="domain" description="BAG" evidence="2">
    <location>
        <begin position="86"/>
        <end position="165"/>
    </location>
</feature>
<evidence type="ECO:0000313" key="4">
    <source>
        <dbReference type="Proteomes" id="UP001383192"/>
    </source>
</evidence>
<dbReference type="Gene3D" id="1.20.58.120">
    <property type="entry name" value="BAG domain"/>
    <property type="match status" value="1"/>
</dbReference>
<dbReference type="PANTHER" id="PTHR12329:SF16">
    <property type="entry name" value="BAG FAMILY MOLECULAR CHAPERONE REGULATOR 1"/>
    <property type="match status" value="1"/>
</dbReference>
<reference evidence="3 4" key="1">
    <citation type="submission" date="2024-01" db="EMBL/GenBank/DDBJ databases">
        <title>A draft genome for a cacao thread blight-causing isolate of Paramarasmius palmivorus.</title>
        <authorList>
            <person name="Baruah I.K."/>
            <person name="Bukari Y."/>
            <person name="Amoako-Attah I."/>
            <person name="Meinhardt L.W."/>
            <person name="Bailey B.A."/>
            <person name="Cohen S.P."/>
        </authorList>
    </citation>
    <scope>NUCLEOTIDE SEQUENCE [LARGE SCALE GENOMIC DNA]</scope>
    <source>
        <strain evidence="3 4">GH-12</strain>
    </source>
</reference>
<organism evidence="3 4">
    <name type="scientific">Paramarasmius palmivorus</name>
    <dbReference type="NCBI Taxonomy" id="297713"/>
    <lineage>
        <taxon>Eukaryota</taxon>
        <taxon>Fungi</taxon>
        <taxon>Dikarya</taxon>
        <taxon>Basidiomycota</taxon>
        <taxon>Agaricomycotina</taxon>
        <taxon>Agaricomycetes</taxon>
        <taxon>Agaricomycetidae</taxon>
        <taxon>Agaricales</taxon>
        <taxon>Marasmiineae</taxon>
        <taxon>Marasmiaceae</taxon>
        <taxon>Paramarasmius</taxon>
    </lineage>
</organism>
<dbReference type="SUPFAM" id="SSF63491">
    <property type="entry name" value="BAG domain"/>
    <property type="match status" value="1"/>
</dbReference>
<dbReference type="AlphaFoldDB" id="A0AAW0DQR6"/>
<comment type="caution">
    <text evidence="3">The sequence shown here is derived from an EMBL/GenBank/DDBJ whole genome shotgun (WGS) entry which is preliminary data.</text>
</comment>
<dbReference type="InterPro" id="IPR036533">
    <property type="entry name" value="BAG_dom_sf"/>
</dbReference>
<evidence type="ECO:0000313" key="3">
    <source>
        <dbReference type="EMBL" id="KAK7053431.1"/>
    </source>
</evidence>
<dbReference type="PANTHER" id="PTHR12329">
    <property type="entry name" value="BCL2-ASSOCIATED ATHANOGENE"/>
    <property type="match status" value="1"/>
</dbReference>
<dbReference type="SMART" id="SM00213">
    <property type="entry name" value="UBQ"/>
    <property type="match status" value="1"/>
</dbReference>
<dbReference type="PROSITE" id="PS51035">
    <property type="entry name" value="BAG"/>
    <property type="match status" value="1"/>
</dbReference>
<dbReference type="InterPro" id="IPR029071">
    <property type="entry name" value="Ubiquitin-like_domsf"/>
</dbReference>
<dbReference type="GO" id="GO:0051087">
    <property type="term" value="F:protein-folding chaperone binding"/>
    <property type="evidence" value="ECO:0007669"/>
    <property type="project" value="InterPro"/>
</dbReference>
<keyword evidence="4" id="KW-1185">Reference proteome</keyword>
<gene>
    <name evidence="3" type="ORF">VNI00_004057</name>
</gene>
<evidence type="ECO:0000256" key="1">
    <source>
        <dbReference type="ARBA" id="ARBA00023186"/>
    </source>
</evidence>
<dbReference type="InterPro" id="IPR003103">
    <property type="entry name" value="BAG_domain"/>
</dbReference>
<dbReference type="Gene3D" id="3.10.20.90">
    <property type="entry name" value="Phosphatidylinositol 3-kinase Catalytic Subunit, Chain A, domain 1"/>
    <property type="match status" value="1"/>
</dbReference>
<dbReference type="GO" id="GO:0016020">
    <property type="term" value="C:membrane"/>
    <property type="evidence" value="ECO:0007669"/>
    <property type="project" value="TreeGrafter"/>
</dbReference>
<evidence type="ECO:0000259" key="2">
    <source>
        <dbReference type="PROSITE" id="PS51035"/>
    </source>
</evidence>
<dbReference type="Pfam" id="PF02179">
    <property type="entry name" value="BAG"/>
    <property type="match status" value="1"/>
</dbReference>
<keyword evidence="1" id="KW-0143">Chaperone</keyword>
<dbReference type="SUPFAM" id="SSF54236">
    <property type="entry name" value="Ubiquitin-like"/>
    <property type="match status" value="1"/>
</dbReference>
<name>A0AAW0DQR6_9AGAR</name>
<protein>
    <recommendedName>
        <fullName evidence="2">BAG domain-containing protein</fullName>
    </recommendedName>
</protein>
<sequence length="171" mass="18953">MPLTLTCGGDRKVLSNPLPPETPLRDLRKIVADWTGHENFKLIHKGALMKDETAPLSAYNIRPNSTIAVIGGPAATSSISRSEQNTLSNINDELSTVRSTLVPDLHSFTTSPTEKEHLRLSELLLQSLLRLDAITPDPTWESARRDRKAAVKEVQTYIDQLDDAWRSRAAS</sequence>
<dbReference type="InterPro" id="IPR039773">
    <property type="entry name" value="BAG_chaperone_regulator"/>
</dbReference>
<dbReference type="InterPro" id="IPR000626">
    <property type="entry name" value="Ubiquitin-like_dom"/>
</dbReference>
<dbReference type="SMART" id="SM00264">
    <property type="entry name" value="BAG"/>
    <property type="match status" value="1"/>
</dbReference>
<dbReference type="GO" id="GO:0005634">
    <property type="term" value="C:nucleus"/>
    <property type="evidence" value="ECO:0007669"/>
    <property type="project" value="TreeGrafter"/>
</dbReference>